<dbReference type="Pfam" id="PF20431">
    <property type="entry name" value="E_motif"/>
    <property type="match status" value="1"/>
</dbReference>
<evidence type="ECO:0000256" key="2">
    <source>
        <dbReference type="PROSITE-ProRule" id="PRU00708"/>
    </source>
</evidence>
<feature type="repeat" description="PPR" evidence="2">
    <location>
        <begin position="185"/>
        <end position="219"/>
    </location>
</feature>
<keyword evidence="1" id="KW-0677">Repeat</keyword>
<dbReference type="GO" id="GO:0009451">
    <property type="term" value="P:RNA modification"/>
    <property type="evidence" value="ECO:0007669"/>
    <property type="project" value="InterPro"/>
</dbReference>
<gene>
    <name evidence="3" type="ORF">RJ641_014586</name>
</gene>
<feature type="repeat" description="PPR" evidence="2">
    <location>
        <begin position="290"/>
        <end position="324"/>
    </location>
</feature>
<accession>A0AAN8V3T6</accession>
<dbReference type="Gene3D" id="1.25.40.10">
    <property type="entry name" value="Tetratricopeptide repeat domain"/>
    <property type="match status" value="3"/>
</dbReference>
<reference evidence="3 4" key="1">
    <citation type="submission" date="2023-12" db="EMBL/GenBank/DDBJ databases">
        <title>A high-quality genome assembly for Dillenia turbinata (Dilleniales).</title>
        <authorList>
            <person name="Chanderbali A."/>
        </authorList>
    </citation>
    <scope>NUCLEOTIDE SEQUENCE [LARGE SCALE GENOMIC DNA]</scope>
    <source>
        <strain evidence="3">LSX21</strain>
        <tissue evidence="3">Leaf</tissue>
    </source>
</reference>
<dbReference type="PANTHER" id="PTHR47926:SF526">
    <property type="entry name" value="PENTACOTRIPEPTIDE-REPEAT REGION OF PRORP DOMAIN-CONTAINING PROTEIN"/>
    <property type="match status" value="1"/>
</dbReference>
<keyword evidence="4" id="KW-1185">Reference proteome</keyword>
<protein>
    <submittedName>
        <fullName evidence="3">Pentatricopeptide repeat</fullName>
    </submittedName>
</protein>
<dbReference type="Proteomes" id="UP001370490">
    <property type="component" value="Unassembled WGS sequence"/>
</dbReference>
<evidence type="ECO:0000256" key="1">
    <source>
        <dbReference type="ARBA" id="ARBA00022737"/>
    </source>
</evidence>
<dbReference type="PROSITE" id="PS51375">
    <property type="entry name" value="PPR"/>
    <property type="match status" value="2"/>
</dbReference>
<comment type="caution">
    <text evidence="3">The sequence shown here is derived from an EMBL/GenBank/DDBJ whole genome shotgun (WGS) entry which is preliminary data.</text>
</comment>
<dbReference type="Pfam" id="PF13041">
    <property type="entry name" value="PPR_2"/>
    <property type="match status" value="2"/>
</dbReference>
<dbReference type="InterPro" id="IPR002885">
    <property type="entry name" value="PPR_rpt"/>
</dbReference>
<sequence length="431" mass="48520">MFTEQVIPTPANTHSRALQQHIFSLLQDCNSFKKLTQIHAQLVLNALTQKNFILVKLLSLYVSSGYPSHAHKIFENIQNPSTAAWNQIIRGHAYSDMPRNSIMVFKRMESMCFEPDRFTYSFVLSGCVRSDLVRVGEQVHGRVLSNGYCSNVFVQTNLVNLYATLGGECGLASGFKVFDEMSERTVVSWNSLLNGCVRSGDVDGAWRVFDSMPERNVVSWTTMISGFAQNGRCRQALNLFHAMRRARVELDQVAFVAALSACAELGDLRLGRWIHSYVNEAVPFKGKPLQVSLMNALVHMYSSCGAVDEAYRVFKNMSRRTTISWTKELDPDRAANYLVLLSNVYATEKRWEIVASIREEITKMGVTKPPGQSRLQINRAIHDFVAGDSTHKQANTIYDMLGSLTRQAKQIEDIPSIPKVFTNVNKEDSLV</sequence>
<dbReference type="FunFam" id="1.25.40.10:FF:000348">
    <property type="entry name" value="Pentatricopeptide repeat-containing protein chloroplastic"/>
    <property type="match status" value="1"/>
</dbReference>
<evidence type="ECO:0000313" key="4">
    <source>
        <dbReference type="Proteomes" id="UP001370490"/>
    </source>
</evidence>
<dbReference type="Pfam" id="PF12854">
    <property type="entry name" value="PPR_1"/>
    <property type="match status" value="1"/>
</dbReference>
<dbReference type="AlphaFoldDB" id="A0AAN8V3T6"/>
<dbReference type="Pfam" id="PF01535">
    <property type="entry name" value="PPR"/>
    <property type="match status" value="1"/>
</dbReference>
<dbReference type="PANTHER" id="PTHR47926">
    <property type="entry name" value="PENTATRICOPEPTIDE REPEAT-CONTAINING PROTEIN"/>
    <property type="match status" value="1"/>
</dbReference>
<evidence type="ECO:0000313" key="3">
    <source>
        <dbReference type="EMBL" id="KAK6920908.1"/>
    </source>
</evidence>
<dbReference type="InterPro" id="IPR046848">
    <property type="entry name" value="E_motif"/>
</dbReference>
<dbReference type="GO" id="GO:0003723">
    <property type="term" value="F:RNA binding"/>
    <property type="evidence" value="ECO:0007669"/>
    <property type="project" value="InterPro"/>
</dbReference>
<organism evidence="3 4">
    <name type="scientific">Dillenia turbinata</name>
    <dbReference type="NCBI Taxonomy" id="194707"/>
    <lineage>
        <taxon>Eukaryota</taxon>
        <taxon>Viridiplantae</taxon>
        <taxon>Streptophyta</taxon>
        <taxon>Embryophyta</taxon>
        <taxon>Tracheophyta</taxon>
        <taxon>Spermatophyta</taxon>
        <taxon>Magnoliopsida</taxon>
        <taxon>eudicotyledons</taxon>
        <taxon>Gunneridae</taxon>
        <taxon>Pentapetalae</taxon>
        <taxon>Dilleniales</taxon>
        <taxon>Dilleniaceae</taxon>
        <taxon>Dillenia</taxon>
    </lineage>
</organism>
<dbReference type="EMBL" id="JBAMMX010000020">
    <property type="protein sequence ID" value="KAK6920908.1"/>
    <property type="molecule type" value="Genomic_DNA"/>
</dbReference>
<name>A0AAN8V3T6_9MAGN</name>
<dbReference type="NCBIfam" id="TIGR00756">
    <property type="entry name" value="PPR"/>
    <property type="match status" value="2"/>
</dbReference>
<proteinExistence type="predicted"/>
<dbReference type="InterPro" id="IPR011990">
    <property type="entry name" value="TPR-like_helical_dom_sf"/>
</dbReference>
<dbReference type="InterPro" id="IPR046960">
    <property type="entry name" value="PPR_At4g14850-like_plant"/>
</dbReference>